<reference evidence="1 2" key="1">
    <citation type="submission" date="2020-08" db="EMBL/GenBank/DDBJ databases">
        <title>Sequencing the genomes of 1000 actinobacteria strains.</title>
        <authorList>
            <person name="Klenk H.-P."/>
        </authorList>
    </citation>
    <scope>NUCLEOTIDE SEQUENCE [LARGE SCALE GENOMIC DNA]</scope>
    <source>
        <strain evidence="1 2">DSM 43036</strain>
    </source>
</reference>
<evidence type="ECO:0000313" key="2">
    <source>
        <dbReference type="Proteomes" id="UP000618986"/>
    </source>
</evidence>
<name>A0ABR6M7Y6_MICEC</name>
<accession>A0ABR6M7Y6</accession>
<dbReference type="EMBL" id="JACHJC010000001">
    <property type="protein sequence ID" value="MBB5111465.1"/>
    <property type="molecule type" value="Genomic_DNA"/>
</dbReference>
<gene>
    <name evidence="1" type="ORF">FHU28_001304</name>
</gene>
<comment type="caution">
    <text evidence="1">The sequence shown here is derived from an EMBL/GenBank/DDBJ whole genome shotgun (WGS) entry which is preliminary data.</text>
</comment>
<organism evidence="1 2">
    <name type="scientific">Micromonospora echinospora</name>
    <name type="common">Micromonospora purpurea</name>
    <dbReference type="NCBI Taxonomy" id="1877"/>
    <lineage>
        <taxon>Bacteria</taxon>
        <taxon>Bacillati</taxon>
        <taxon>Actinomycetota</taxon>
        <taxon>Actinomycetes</taxon>
        <taxon>Micromonosporales</taxon>
        <taxon>Micromonosporaceae</taxon>
        <taxon>Micromonospora</taxon>
    </lineage>
</organism>
<dbReference type="GeneID" id="300291892"/>
<dbReference type="Proteomes" id="UP000618986">
    <property type="component" value="Unassembled WGS sequence"/>
</dbReference>
<dbReference type="RefSeq" id="WP_184681868.1">
    <property type="nucleotide sequence ID" value="NZ_JACHJC010000001.1"/>
</dbReference>
<protein>
    <recommendedName>
        <fullName evidence="3">DUF1579 domain-containing protein</fullName>
    </recommendedName>
</protein>
<evidence type="ECO:0008006" key="3">
    <source>
        <dbReference type="Google" id="ProtNLM"/>
    </source>
</evidence>
<keyword evidence="2" id="KW-1185">Reference proteome</keyword>
<sequence>MVLTDVTGSWAGTSGFRLMPADPLAESPATATVATAAGGHLTTVSYSWAHPDDGPQDGLVVIAAGEQPGSLVAWWGDSWHQQPTPMTLTGTAGGAAAVELSAGYGGGWEWRITVDTADPATLRLRMANVVPADQAGADMPAGPYPVMVTDVRRA</sequence>
<evidence type="ECO:0000313" key="1">
    <source>
        <dbReference type="EMBL" id="MBB5111465.1"/>
    </source>
</evidence>
<proteinExistence type="predicted"/>